<evidence type="ECO:0000256" key="3">
    <source>
        <dbReference type="PROSITE-ProRule" id="PRU00023"/>
    </source>
</evidence>
<dbReference type="Gene3D" id="1.25.40.20">
    <property type="entry name" value="Ankyrin repeat-containing domain"/>
    <property type="match status" value="3"/>
</dbReference>
<dbReference type="SUPFAM" id="SSF48403">
    <property type="entry name" value="Ankyrin repeat"/>
    <property type="match status" value="1"/>
</dbReference>
<protein>
    <recommendedName>
        <fullName evidence="6">F-box domain-containing protein</fullName>
    </recommendedName>
</protein>
<feature type="repeat" description="ANK" evidence="3">
    <location>
        <begin position="93"/>
        <end position="126"/>
    </location>
</feature>
<organism evidence="4 5">
    <name type="scientific">Penicillium angulare</name>
    <dbReference type="NCBI Taxonomy" id="116970"/>
    <lineage>
        <taxon>Eukaryota</taxon>
        <taxon>Fungi</taxon>
        <taxon>Dikarya</taxon>
        <taxon>Ascomycota</taxon>
        <taxon>Pezizomycotina</taxon>
        <taxon>Eurotiomycetes</taxon>
        <taxon>Eurotiomycetidae</taxon>
        <taxon>Eurotiales</taxon>
        <taxon>Aspergillaceae</taxon>
        <taxon>Penicillium</taxon>
    </lineage>
</organism>
<feature type="repeat" description="ANK" evidence="3">
    <location>
        <begin position="236"/>
        <end position="261"/>
    </location>
</feature>
<sequence length="296" mass="32665">MPFFDLPSELILMVAESLEAEREINALVQTNRYLYTLLNWYLYRFNIQQNGSSALLWAAQHGRDMTAQTIISERAQEEIVTGKRPHVWTMPEANQTPLSLAAEHGHESIVSMLLAQDYVDVNNGDSLGRTPLFCAAQNGHTSIVQLLLEVECVDAYIRSNKCFRPCTGQGRTPFLVAAEYGQDAVIKALLDRGIDSTEKDADGYTSLALAAENGHKSVVCLLLEKNAIDPDLKTPSGQTPLSLAAQHGHVEVVKTLLSTNSIDPHSKSSTGHTALWFAAQNYHQDVVELLEVYEVS</sequence>
<dbReference type="PROSITE" id="PS50297">
    <property type="entry name" value="ANK_REP_REGION"/>
    <property type="match status" value="4"/>
</dbReference>
<dbReference type="InterPro" id="IPR002110">
    <property type="entry name" value="Ankyrin_rpt"/>
</dbReference>
<dbReference type="PRINTS" id="PR01415">
    <property type="entry name" value="ANKYRIN"/>
</dbReference>
<dbReference type="PANTHER" id="PTHR24173">
    <property type="entry name" value="ANKYRIN REPEAT CONTAINING"/>
    <property type="match status" value="1"/>
</dbReference>
<feature type="repeat" description="ANK" evidence="3">
    <location>
        <begin position="169"/>
        <end position="201"/>
    </location>
</feature>
<dbReference type="Proteomes" id="UP001149165">
    <property type="component" value="Unassembled WGS sequence"/>
</dbReference>
<proteinExistence type="predicted"/>
<keyword evidence="5" id="KW-1185">Reference proteome</keyword>
<dbReference type="Pfam" id="PF00023">
    <property type="entry name" value="Ank"/>
    <property type="match status" value="1"/>
</dbReference>
<accession>A0A9W9KC41</accession>
<dbReference type="PROSITE" id="PS50088">
    <property type="entry name" value="ANK_REPEAT"/>
    <property type="match status" value="5"/>
</dbReference>
<keyword evidence="2 3" id="KW-0040">ANK repeat</keyword>
<dbReference type="OrthoDB" id="1577640at2759"/>
<comment type="caution">
    <text evidence="4">The sequence shown here is derived from an EMBL/GenBank/DDBJ whole genome shotgun (WGS) entry which is preliminary data.</text>
</comment>
<evidence type="ECO:0000313" key="4">
    <source>
        <dbReference type="EMBL" id="KAJ5100890.1"/>
    </source>
</evidence>
<evidence type="ECO:0008006" key="6">
    <source>
        <dbReference type="Google" id="ProtNLM"/>
    </source>
</evidence>
<dbReference type="SMART" id="SM00248">
    <property type="entry name" value="ANK"/>
    <property type="match status" value="6"/>
</dbReference>
<reference evidence="4" key="1">
    <citation type="submission" date="2022-11" db="EMBL/GenBank/DDBJ databases">
        <authorList>
            <person name="Petersen C."/>
        </authorList>
    </citation>
    <scope>NUCLEOTIDE SEQUENCE</scope>
    <source>
        <strain evidence="4">IBT 30069</strain>
    </source>
</reference>
<keyword evidence="1" id="KW-0677">Repeat</keyword>
<name>A0A9W9KC41_9EURO</name>
<gene>
    <name evidence="4" type="ORF">N7456_006942</name>
</gene>
<dbReference type="PANTHER" id="PTHR24173:SF74">
    <property type="entry name" value="ANKYRIN REPEAT DOMAIN-CONTAINING PROTEIN 16"/>
    <property type="match status" value="1"/>
</dbReference>
<dbReference type="Pfam" id="PF12796">
    <property type="entry name" value="Ank_2"/>
    <property type="match status" value="2"/>
</dbReference>
<dbReference type="InterPro" id="IPR036770">
    <property type="entry name" value="Ankyrin_rpt-contain_sf"/>
</dbReference>
<feature type="repeat" description="ANK" evidence="3">
    <location>
        <begin position="202"/>
        <end position="227"/>
    </location>
</feature>
<dbReference type="EMBL" id="JAPQKH010000004">
    <property type="protein sequence ID" value="KAJ5100890.1"/>
    <property type="molecule type" value="Genomic_DNA"/>
</dbReference>
<feature type="repeat" description="ANK" evidence="3">
    <location>
        <begin position="127"/>
        <end position="149"/>
    </location>
</feature>
<reference evidence="4" key="2">
    <citation type="journal article" date="2023" name="IMA Fungus">
        <title>Comparative genomic study of the Penicillium genus elucidates a diverse pangenome and 15 lateral gene transfer events.</title>
        <authorList>
            <person name="Petersen C."/>
            <person name="Sorensen T."/>
            <person name="Nielsen M.R."/>
            <person name="Sondergaard T.E."/>
            <person name="Sorensen J.L."/>
            <person name="Fitzpatrick D.A."/>
            <person name="Frisvad J.C."/>
            <person name="Nielsen K.L."/>
        </authorList>
    </citation>
    <scope>NUCLEOTIDE SEQUENCE</scope>
    <source>
        <strain evidence="4">IBT 30069</strain>
    </source>
</reference>
<evidence type="ECO:0000256" key="1">
    <source>
        <dbReference type="ARBA" id="ARBA00022737"/>
    </source>
</evidence>
<dbReference type="AlphaFoldDB" id="A0A9W9KC41"/>
<evidence type="ECO:0000313" key="5">
    <source>
        <dbReference type="Proteomes" id="UP001149165"/>
    </source>
</evidence>
<evidence type="ECO:0000256" key="2">
    <source>
        <dbReference type="ARBA" id="ARBA00023043"/>
    </source>
</evidence>